<protein>
    <recommendedName>
        <fullName evidence="4">Secreted protein</fullName>
    </recommendedName>
</protein>
<sequence>MIRFCFIMMPIGPRALLIPSPVLGSASPASMTLVPRAGGWFASTNACGPGDNLMSDIVNISSIAVIEEETFADYMTRSVSITFENSNKSAISGSAADAEICLLVRLVHVASVDPSAVNNVHASE</sequence>
<feature type="chain" id="PRO_5034287225" description="Secreted protein" evidence="1">
    <location>
        <begin position="16"/>
        <end position="124"/>
    </location>
</feature>
<name>A0A8H5FWH5_9AGAR</name>
<accession>A0A8H5FWH5</accession>
<evidence type="ECO:0000256" key="1">
    <source>
        <dbReference type="SAM" id="SignalP"/>
    </source>
</evidence>
<keyword evidence="3" id="KW-1185">Reference proteome</keyword>
<evidence type="ECO:0000313" key="3">
    <source>
        <dbReference type="Proteomes" id="UP000559256"/>
    </source>
</evidence>
<evidence type="ECO:0008006" key="4">
    <source>
        <dbReference type="Google" id="ProtNLM"/>
    </source>
</evidence>
<evidence type="ECO:0000313" key="2">
    <source>
        <dbReference type="EMBL" id="KAF5351282.1"/>
    </source>
</evidence>
<keyword evidence="1" id="KW-0732">Signal</keyword>
<gene>
    <name evidence="2" type="ORF">D9758_007987</name>
</gene>
<organism evidence="2 3">
    <name type="scientific">Tetrapyrgos nigripes</name>
    <dbReference type="NCBI Taxonomy" id="182062"/>
    <lineage>
        <taxon>Eukaryota</taxon>
        <taxon>Fungi</taxon>
        <taxon>Dikarya</taxon>
        <taxon>Basidiomycota</taxon>
        <taxon>Agaricomycotina</taxon>
        <taxon>Agaricomycetes</taxon>
        <taxon>Agaricomycetidae</taxon>
        <taxon>Agaricales</taxon>
        <taxon>Marasmiineae</taxon>
        <taxon>Marasmiaceae</taxon>
        <taxon>Tetrapyrgos</taxon>
    </lineage>
</organism>
<feature type="signal peptide" evidence="1">
    <location>
        <begin position="1"/>
        <end position="15"/>
    </location>
</feature>
<dbReference type="Proteomes" id="UP000559256">
    <property type="component" value="Unassembled WGS sequence"/>
</dbReference>
<proteinExistence type="predicted"/>
<dbReference type="AlphaFoldDB" id="A0A8H5FWH5"/>
<comment type="caution">
    <text evidence="2">The sequence shown here is derived from an EMBL/GenBank/DDBJ whole genome shotgun (WGS) entry which is preliminary data.</text>
</comment>
<dbReference type="EMBL" id="JAACJM010000071">
    <property type="protein sequence ID" value="KAF5351282.1"/>
    <property type="molecule type" value="Genomic_DNA"/>
</dbReference>
<reference evidence="2 3" key="1">
    <citation type="journal article" date="2020" name="ISME J.">
        <title>Uncovering the hidden diversity of litter-decomposition mechanisms in mushroom-forming fungi.</title>
        <authorList>
            <person name="Floudas D."/>
            <person name="Bentzer J."/>
            <person name="Ahren D."/>
            <person name="Johansson T."/>
            <person name="Persson P."/>
            <person name="Tunlid A."/>
        </authorList>
    </citation>
    <scope>NUCLEOTIDE SEQUENCE [LARGE SCALE GENOMIC DNA]</scope>
    <source>
        <strain evidence="2 3">CBS 291.85</strain>
    </source>
</reference>